<evidence type="ECO:0000256" key="3">
    <source>
        <dbReference type="ARBA" id="ARBA00022837"/>
    </source>
</evidence>
<organism evidence="5 6">
    <name type="scientific">Pseudomonas poae</name>
    <dbReference type="NCBI Taxonomy" id="200451"/>
    <lineage>
        <taxon>Bacteria</taxon>
        <taxon>Pseudomonadati</taxon>
        <taxon>Pseudomonadota</taxon>
        <taxon>Gammaproteobacteria</taxon>
        <taxon>Pseudomonadales</taxon>
        <taxon>Pseudomonadaceae</taxon>
        <taxon>Pseudomonas</taxon>
    </lineage>
</organism>
<dbReference type="PANTHER" id="PTHR38340:SF1">
    <property type="entry name" value="S-LAYER PROTEIN"/>
    <property type="match status" value="1"/>
</dbReference>
<dbReference type="InterPro" id="IPR001343">
    <property type="entry name" value="Hemolysn_Ca-bd"/>
</dbReference>
<comment type="subcellular location">
    <subcellularLocation>
        <location evidence="1">Secreted</location>
    </subcellularLocation>
</comment>
<protein>
    <recommendedName>
        <fullName evidence="7">Hemolysin-like protein</fullName>
    </recommendedName>
</protein>
<dbReference type="Gene3D" id="2.160.20.160">
    <property type="match status" value="1"/>
</dbReference>
<dbReference type="SUPFAM" id="SSF51120">
    <property type="entry name" value="beta-Roll"/>
    <property type="match status" value="1"/>
</dbReference>
<evidence type="ECO:0000313" key="6">
    <source>
        <dbReference type="Proteomes" id="UP000238045"/>
    </source>
</evidence>
<dbReference type="InterPro" id="IPR050557">
    <property type="entry name" value="RTX_toxin/Mannuronan_C5-epim"/>
</dbReference>
<dbReference type="InterPro" id="IPR028208">
    <property type="entry name" value="Effector_pro_NleD-like"/>
</dbReference>
<feature type="compositionally biased region" description="Basic and acidic residues" evidence="4">
    <location>
        <begin position="442"/>
        <end position="457"/>
    </location>
</feature>
<dbReference type="GO" id="GO:0005576">
    <property type="term" value="C:extracellular region"/>
    <property type="evidence" value="ECO:0007669"/>
    <property type="project" value="UniProtKB-SubCell"/>
</dbReference>
<evidence type="ECO:0000256" key="4">
    <source>
        <dbReference type="SAM" id="MobiDB-lite"/>
    </source>
</evidence>
<keyword evidence="2" id="KW-0964">Secreted</keyword>
<dbReference type="EMBL" id="PCQL01000028">
    <property type="protein sequence ID" value="PRC13179.1"/>
    <property type="molecule type" value="Genomic_DNA"/>
</dbReference>
<dbReference type="GO" id="GO:0005509">
    <property type="term" value="F:calcium ion binding"/>
    <property type="evidence" value="ECO:0007669"/>
    <property type="project" value="InterPro"/>
</dbReference>
<evidence type="ECO:0000313" key="5">
    <source>
        <dbReference type="EMBL" id="PRC13179.1"/>
    </source>
</evidence>
<dbReference type="PRINTS" id="PR00313">
    <property type="entry name" value="CABNDNGRPT"/>
</dbReference>
<name>A0A2S9EDU9_9PSED</name>
<dbReference type="Pfam" id="PF14891">
    <property type="entry name" value="Peptidase_M91"/>
    <property type="match status" value="1"/>
</dbReference>
<accession>A0A2S9EDU9</accession>
<keyword evidence="6" id="KW-1185">Reference proteome</keyword>
<dbReference type="PANTHER" id="PTHR38340">
    <property type="entry name" value="S-LAYER PROTEIN"/>
    <property type="match status" value="1"/>
</dbReference>
<dbReference type="InterPro" id="IPR011049">
    <property type="entry name" value="Serralysin-like_metalloprot_C"/>
</dbReference>
<comment type="caution">
    <text evidence="5">The sequence shown here is derived from an EMBL/GenBank/DDBJ whole genome shotgun (WGS) entry which is preliminary data.</text>
</comment>
<feature type="region of interest" description="Disordered" evidence="4">
    <location>
        <begin position="419"/>
        <end position="457"/>
    </location>
</feature>
<evidence type="ECO:0000256" key="1">
    <source>
        <dbReference type="ARBA" id="ARBA00004613"/>
    </source>
</evidence>
<feature type="compositionally biased region" description="Polar residues" evidence="4">
    <location>
        <begin position="425"/>
        <end position="434"/>
    </location>
</feature>
<dbReference type="Pfam" id="PF00353">
    <property type="entry name" value="HemolysinCabind"/>
    <property type="match status" value="2"/>
</dbReference>
<dbReference type="Proteomes" id="UP000238045">
    <property type="component" value="Unassembled WGS sequence"/>
</dbReference>
<sequence length="457" mass="49310">MLRHDQNVKIYQEITYISDLTDLIASPNNEFILETGNANDKIVIKKAPDDTVIAVVNNKPYQLNLSTPSGEVLPLRIKTNGGNDCVLIEPDVYNDVTVQLGDGDDYARAGSGKTKLHGGAGSDTLKLGSGDGVAFGGDGNDLIIAGTGTGVLKGNNGNDRMQAGAGSKDRRLFMDGGEGDDFMIVTKNTSNNAAIIHGGLGRNLLVANGASTIYTGRDNNIVRSNSDDTVIYAKPTDQVHRTSGSTLTNTLYKEAGHSGFEVEGSSEFKQNVSDDMEFLRISPQGQKMLVAADAAAERNDAPTRITEFTEENGEYHFITGKLQKYFSTQDSAEVITPSDFGVIVQNRPGSRATAGEVRYNPSFSLNNSTPINVLHHEMAHAYNGANGTFLDGSTAVAGTSYEERNNERQVIGLPTPTQPFDFDNHPSTEPTTHNPEPLTENALREEMRIPKRETHIS</sequence>
<dbReference type="AlphaFoldDB" id="A0A2S9EDU9"/>
<reference evidence="5 6" key="1">
    <citation type="submission" date="2017-09" db="EMBL/GenBank/DDBJ databases">
        <title>Genomic, metabolic, and phenotypic characteristics of bacterial isolates from the natural microbiome of the model nematode Caenorhabditis elegans.</title>
        <authorList>
            <person name="Zimmermann J."/>
            <person name="Obeng N."/>
            <person name="Yang W."/>
            <person name="Obeng O."/>
            <person name="Kissoyan K."/>
            <person name="Pees B."/>
            <person name="Dirksen P."/>
            <person name="Hoppner M."/>
            <person name="Franke A."/>
            <person name="Rosenstiel P."/>
            <person name="Leippe M."/>
            <person name="Dierking K."/>
            <person name="Kaleta C."/>
            <person name="Schulenburg H."/>
        </authorList>
    </citation>
    <scope>NUCLEOTIDE SEQUENCE [LARGE SCALE GENOMIC DNA]</scope>
    <source>
        <strain evidence="5 6">MYb117</strain>
    </source>
</reference>
<keyword evidence="3" id="KW-0106">Calcium</keyword>
<proteinExistence type="predicted"/>
<evidence type="ECO:0008006" key="7">
    <source>
        <dbReference type="Google" id="ProtNLM"/>
    </source>
</evidence>
<evidence type="ECO:0000256" key="2">
    <source>
        <dbReference type="ARBA" id="ARBA00022525"/>
    </source>
</evidence>
<gene>
    <name evidence="5" type="ORF">CQZ99_21930</name>
</gene>